<keyword evidence="2 5" id="KW-0689">Ribosomal protein</keyword>
<dbReference type="FunFam" id="4.10.640.10:FF:000013">
    <property type="entry name" value="37S ribosomal protein S18"/>
    <property type="match status" value="1"/>
</dbReference>
<reference evidence="5" key="1">
    <citation type="journal article" date="2023" name="Mol. Phylogenet. Evol.">
        <title>Genome-scale phylogeny and comparative genomics of the fungal order Sordariales.</title>
        <authorList>
            <person name="Hensen N."/>
            <person name="Bonometti L."/>
            <person name="Westerberg I."/>
            <person name="Brannstrom I.O."/>
            <person name="Guillou S."/>
            <person name="Cros-Aarteil S."/>
            <person name="Calhoun S."/>
            <person name="Haridas S."/>
            <person name="Kuo A."/>
            <person name="Mondo S."/>
            <person name="Pangilinan J."/>
            <person name="Riley R."/>
            <person name="LaButti K."/>
            <person name="Andreopoulos B."/>
            <person name="Lipzen A."/>
            <person name="Chen C."/>
            <person name="Yan M."/>
            <person name="Daum C."/>
            <person name="Ng V."/>
            <person name="Clum A."/>
            <person name="Steindorff A."/>
            <person name="Ohm R.A."/>
            <person name="Martin F."/>
            <person name="Silar P."/>
            <person name="Natvig D.O."/>
            <person name="Lalanne C."/>
            <person name="Gautier V."/>
            <person name="Ament-Velasquez S.L."/>
            <person name="Kruys A."/>
            <person name="Hutchinson M.I."/>
            <person name="Powell A.J."/>
            <person name="Barry K."/>
            <person name="Miller A.N."/>
            <person name="Grigoriev I.V."/>
            <person name="Debuchy R."/>
            <person name="Gladieux P."/>
            <person name="Hiltunen Thoren M."/>
            <person name="Johannesson H."/>
        </authorList>
    </citation>
    <scope>NUCLEOTIDE SEQUENCE</scope>
    <source>
        <strain evidence="5">CBS 232.78</strain>
    </source>
</reference>
<dbReference type="EMBL" id="JAULSW010000006">
    <property type="protein sequence ID" value="KAK3378269.1"/>
    <property type="molecule type" value="Genomic_DNA"/>
</dbReference>
<reference evidence="5" key="2">
    <citation type="submission" date="2023-06" db="EMBL/GenBank/DDBJ databases">
        <authorList>
            <consortium name="Lawrence Berkeley National Laboratory"/>
            <person name="Haridas S."/>
            <person name="Hensen N."/>
            <person name="Bonometti L."/>
            <person name="Westerberg I."/>
            <person name="Brannstrom I.O."/>
            <person name="Guillou S."/>
            <person name="Cros-Aarteil S."/>
            <person name="Calhoun S."/>
            <person name="Kuo A."/>
            <person name="Mondo S."/>
            <person name="Pangilinan J."/>
            <person name="Riley R."/>
            <person name="LaButti K."/>
            <person name="Andreopoulos B."/>
            <person name="Lipzen A."/>
            <person name="Chen C."/>
            <person name="Yanf M."/>
            <person name="Daum C."/>
            <person name="Ng V."/>
            <person name="Clum A."/>
            <person name="Steindorff A."/>
            <person name="Ohm R."/>
            <person name="Martin F."/>
            <person name="Silar P."/>
            <person name="Natvig D."/>
            <person name="Lalanne C."/>
            <person name="Gautier V."/>
            <person name="Ament-velasquez S.L."/>
            <person name="Kruys A."/>
            <person name="Hutchinson M.I."/>
            <person name="Powell A.J."/>
            <person name="Barry K."/>
            <person name="Miller A.N."/>
            <person name="Grigoriev I.V."/>
            <person name="Debuchy R."/>
            <person name="Gladieux P."/>
            <person name="Thoren M.H."/>
            <person name="Johannesson H."/>
        </authorList>
    </citation>
    <scope>NUCLEOTIDE SEQUENCE</scope>
    <source>
        <strain evidence="5">CBS 232.78</strain>
    </source>
</reference>
<dbReference type="Pfam" id="PF01084">
    <property type="entry name" value="Ribosomal_S18"/>
    <property type="match status" value="1"/>
</dbReference>
<protein>
    <recommendedName>
        <fullName evidence="4">Small ribosomal subunit protein bS18m</fullName>
    </recommendedName>
</protein>
<dbReference type="Gene3D" id="4.10.640.10">
    <property type="entry name" value="Ribosomal protein S18"/>
    <property type="match status" value="1"/>
</dbReference>
<dbReference type="GO" id="GO:0070181">
    <property type="term" value="F:small ribosomal subunit rRNA binding"/>
    <property type="evidence" value="ECO:0007669"/>
    <property type="project" value="TreeGrafter"/>
</dbReference>
<dbReference type="GO" id="GO:0032543">
    <property type="term" value="P:mitochondrial translation"/>
    <property type="evidence" value="ECO:0007669"/>
    <property type="project" value="TreeGrafter"/>
</dbReference>
<evidence type="ECO:0000256" key="1">
    <source>
        <dbReference type="ARBA" id="ARBA00005589"/>
    </source>
</evidence>
<accession>A0AAE0ND43</accession>
<organism evidence="5 6">
    <name type="scientific">Podospora didyma</name>
    <dbReference type="NCBI Taxonomy" id="330526"/>
    <lineage>
        <taxon>Eukaryota</taxon>
        <taxon>Fungi</taxon>
        <taxon>Dikarya</taxon>
        <taxon>Ascomycota</taxon>
        <taxon>Pezizomycotina</taxon>
        <taxon>Sordariomycetes</taxon>
        <taxon>Sordariomycetidae</taxon>
        <taxon>Sordariales</taxon>
        <taxon>Podosporaceae</taxon>
        <taxon>Podospora</taxon>
    </lineage>
</organism>
<proteinExistence type="inferred from homology"/>
<gene>
    <name evidence="5" type="ORF">B0H63DRAFT_242650</name>
</gene>
<evidence type="ECO:0000313" key="5">
    <source>
        <dbReference type="EMBL" id="KAK3378269.1"/>
    </source>
</evidence>
<dbReference type="PANTHER" id="PTHR13479">
    <property type="entry name" value="30S RIBOSOMAL PROTEIN S18"/>
    <property type="match status" value="1"/>
</dbReference>
<dbReference type="GO" id="GO:0003735">
    <property type="term" value="F:structural constituent of ribosome"/>
    <property type="evidence" value="ECO:0007669"/>
    <property type="project" value="InterPro"/>
</dbReference>
<comment type="similarity">
    <text evidence="1">Belongs to the bacterial ribosomal protein bS18 family.</text>
</comment>
<dbReference type="GO" id="GO:0005763">
    <property type="term" value="C:mitochondrial small ribosomal subunit"/>
    <property type="evidence" value="ECO:0007669"/>
    <property type="project" value="TreeGrafter"/>
</dbReference>
<evidence type="ECO:0000313" key="6">
    <source>
        <dbReference type="Proteomes" id="UP001285441"/>
    </source>
</evidence>
<dbReference type="InterPro" id="IPR001648">
    <property type="entry name" value="Ribosomal_bS18"/>
</dbReference>
<keyword evidence="3" id="KW-0687">Ribonucleoprotein</keyword>
<dbReference type="Proteomes" id="UP001285441">
    <property type="component" value="Unassembled WGS sequence"/>
</dbReference>
<name>A0AAE0ND43_9PEZI</name>
<evidence type="ECO:0000256" key="3">
    <source>
        <dbReference type="ARBA" id="ARBA00023274"/>
    </source>
</evidence>
<sequence>MSSSRQWLASALRRCQQIPQQATTTRPFSSSAPLAAFKSPSEQLAGMFTSHKKDNASSAASAGRSSSVLQELLRVGSEKGGINASGAVSRVLESVRSSSADLKLSSESHAYVRQIYRRWTPGEVYAPRDLNPTEMRRWRRDRTPKRDILDVLGVNPVDNYRNFSLISEYVTPLGRIKHSKDTGLRPVNQRKMAKAIRRAIGLGIHPSVHKHPEILLRSRLITPISPPVSKSNA</sequence>
<dbReference type="SUPFAM" id="SSF46911">
    <property type="entry name" value="Ribosomal protein S18"/>
    <property type="match status" value="1"/>
</dbReference>
<comment type="caution">
    <text evidence="5">The sequence shown here is derived from an EMBL/GenBank/DDBJ whole genome shotgun (WGS) entry which is preliminary data.</text>
</comment>
<evidence type="ECO:0000256" key="2">
    <source>
        <dbReference type="ARBA" id="ARBA00022980"/>
    </source>
</evidence>
<dbReference type="InterPro" id="IPR036870">
    <property type="entry name" value="Ribosomal_bS18_sf"/>
</dbReference>
<dbReference type="AlphaFoldDB" id="A0AAE0ND43"/>
<evidence type="ECO:0000256" key="4">
    <source>
        <dbReference type="ARBA" id="ARBA00035264"/>
    </source>
</evidence>
<dbReference type="PANTHER" id="PTHR13479:SF40">
    <property type="entry name" value="SMALL RIBOSOMAL SUBUNIT PROTEIN BS18M"/>
    <property type="match status" value="1"/>
</dbReference>
<keyword evidence="6" id="KW-1185">Reference proteome</keyword>